<feature type="transmembrane region" description="Helical" evidence="6">
    <location>
        <begin position="115"/>
        <end position="133"/>
    </location>
</feature>
<accession>A0AA86NE45</accession>
<dbReference type="InterPro" id="IPR016439">
    <property type="entry name" value="Lag1/Lac1-like"/>
</dbReference>
<feature type="transmembrane region" description="Helical" evidence="6">
    <location>
        <begin position="89"/>
        <end position="108"/>
    </location>
</feature>
<dbReference type="SMART" id="SM00724">
    <property type="entry name" value="TLC"/>
    <property type="match status" value="1"/>
</dbReference>
<evidence type="ECO:0000256" key="2">
    <source>
        <dbReference type="ARBA" id="ARBA00022692"/>
    </source>
</evidence>
<dbReference type="Proteomes" id="UP001642409">
    <property type="component" value="Unassembled WGS sequence"/>
</dbReference>
<evidence type="ECO:0000256" key="3">
    <source>
        <dbReference type="ARBA" id="ARBA00022989"/>
    </source>
</evidence>
<keyword evidence="2 5" id="KW-0812">Transmembrane</keyword>
<dbReference type="AlphaFoldDB" id="A0AA86NE45"/>
<evidence type="ECO:0000256" key="6">
    <source>
        <dbReference type="SAM" id="Phobius"/>
    </source>
</evidence>
<evidence type="ECO:0000256" key="5">
    <source>
        <dbReference type="PROSITE-ProRule" id="PRU00205"/>
    </source>
</evidence>
<dbReference type="GO" id="GO:0005783">
    <property type="term" value="C:endoplasmic reticulum"/>
    <property type="evidence" value="ECO:0007669"/>
    <property type="project" value="TreeGrafter"/>
</dbReference>
<feature type="domain" description="TLC" evidence="7">
    <location>
        <begin position="36"/>
        <end position="256"/>
    </location>
</feature>
<organism evidence="8">
    <name type="scientific">Hexamita inflata</name>
    <dbReference type="NCBI Taxonomy" id="28002"/>
    <lineage>
        <taxon>Eukaryota</taxon>
        <taxon>Metamonada</taxon>
        <taxon>Diplomonadida</taxon>
        <taxon>Hexamitidae</taxon>
        <taxon>Hexamitinae</taxon>
        <taxon>Hexamita</taxon>
    </lineage>
</organism>
<keyword evidence="3 6" id="KW-1133">Transmembrane helix</keyword>
<comment type="subcellular location">
    <subcellularLocation>
        <location evidence="1">Membrane</location>
        <topology evidence="1">Multi-pass membrane protein</topology>
    </subcellularLocation>
</comment>
<evidence type="ECO:0000256" key="1">
    <source>
        <dbReference type="ARBA" id="ARBA00004141"/>
    </source>
</evidence>
<dbReference type="GO" id="GO:0016020">
    <property type="term" value="C:membrane"/>
    <property type="evidence" value="ECO:0007669"/>
    <property type="project" value="UniProtKB-SubCell"/>
</dbReference>
<evidence type="ECO:0000259" key="7">
    <source>
        <dbReference type="PROSITE" id="PS50922"/>
    </source>
</evidence>
<feature type="transmembrane region" description="Helical" evidence="6">
    <location>
        <begin position="227"/>
        <end position="248"/>
    </location>
</feature>
<dbReference type="InterPro" id="IPR006634">
    <property type="entry name" value="TLC-dom"/>
</dbReference>
<dbReference type="PANTHER" id="PTHR12560:SF0">
    <property type="entry name" value="LD18904P"/>
    <property type="match status" value="1"/>
</dbReference>
<evidence type="ECO:0000313" key="10">
    <source>
        <dbReference type="Proteomes" id="UP001642409"/>
    </source>
</evidence>
<evidence type="ECO:0000256" key="4">
    <source>
        <dbReference type="ARBA" id="ARBA00023136"/>
    </source>
</evidence>
<dbReference type="Pfam" id="PF03798">
    <property type="entry name" value="TRAM_LAG1_CLN8"/>
    <property type="match status" value="1"/>
</dbReference>
<dbReference type="GO" id="GO:0046513">
    <property type="term" value="P:ceramide biosynthetic process"/>
    <property type="evidence" value="ECO:0007669"/>
    <property type="project" value="InterPro"/>
</dbReference>
<dbReference type="PANTHER" id="PTHR12560">
    <property type="entry name" value="LONGEVITY ASSURANCE FACTOR 1 LAG1"/>
    <property type="match status" value="1"/>
</dbReference>
<reference evidence="8" key="1">
    <citation type="submission" date="2023-06" db="EMBL/GenBank/DDBJ databases">
        <authorList>
            <person name="Kurt Z."/>
        </authorList>
    </citation>
    <scope>NUCLEOTIDE SEQUENCE</scope>
</reference>
<keyword evidence="10" id="KW-1185">Reference proteome</keyword>
<keyword evidence="4 5" id="KW-0472">Membrane</keyword>
<evidence type="ECO:0000313" key="9">
    <source>
        <dbReference type="EMBL" id="CAL6057651.1"/>
    </source>
</evidence>
<proteinExistence type="predicted"/>
<dbReference type="EMBL" id="CAXDID020000215">
    <property type="protein sequence ID" value="CAL6057651.1"/>
    <property type="molecule type" value="Genomic_DNA"/>
</dbReference>
<dbReference type="EMBL" id="CATOUU010000137">
    <property type="protein sequence ID" value="CAI9917678.1"/>
    <property type="molecule type" value="Genomic_DNA"/>
</dbReference>
<name>A0AA86NE45_9EUKA</name>
<dbReference type="PIRSF" id="PIRSF005225">
    <property type="entry name" value="LAG1_LAC1"/>
    <property type="match status" value="1"/>
</dbReference>
<comment type="caution">
    <text evidence="8">The sequence shown here is derived from an EMBL/GenBank/DDBJ whole genome shotgun (WGS) entry which is preliminary data.</text>
</comment>
<evidence type="ECO:0000313" key="8">
    <source>
        <dbReference type="EMBL" id="CAI9917678.1"/>
    </source>
</evidence>
<protein>
    <submittedName>
        <fullName evidence="8">Ceramide synthetase</fullName>
    </submittedName>
    <submittedName>
        <fullName evidence="9">Ceramide_synthetase</fullName>
    </submittedName>
</protein>
<sequence length="271" mass="31402">MLQVSDSGKLVCVLVPLHIVFRLVFQTIAQKLIKGKNPKKTSESMFFCVQYCILSVLGTKLLQQENTWWFHYTDLYREANVDSFTPLHAFYMMGELSVYISAFIFMFFETRKSYADFYMNIIHHVITISIIWSTYSAGYYNYCVIVAQMHDISDIFLEFSKTVHALGFAQTSKVTFAVFAVTFIVPRVFVLPTYCIIPFWNGFMNKTLTEMFPGVDLLELFSRKDRLVIAGGLSVIYVLNCIWAVAILKMAIGMFKKKEWIDIREKTKNSE</sequence>
<gene>
    <name evidence="9" type="ORF">HINF_LOCUS47609</name>
    <name evidence="8" type="ORF">HINF_LOCUS5323</name>
</gene>
<reference evidence="9 10" key="2">
    <citation type="submission" date="2024-07" db="EMBL/GenBank/DDBJ databases">
        <authorList>
            <person name="Akdeniz Z."/>
        </authorList>
    </citation>
    <scope>NUCLEOTIDE SEQUENCE [LARGE SCALE GENOMIC DNA]</scope>
</reference>
<feature type="transmembrane region" description="Helical" evidence="6">
    <location>
        <begin position="177"/>
        <end position="200"/>
    </location>
</feature>
<dbReference type="GO" id="GO:0050291">
    <property type="term" value="F:sphingosine N-acyltransferase activity"/>
    <property type="evidence" value="ECO:0007669"/>
    <property type="project" value="InterPro"/>
</dbReference>
<dbReference type="PROSITE" id="PS50922">
    <property type="entry name" value="TLC"/>
    <property type="match status" value="1"/>
</dbReference>